<dbReference type="eggNOG" id="ENOG5032VB2">
    <property type="taxonomic scope" value="Bacteria"/>
</dbReference>
<feature type="region of interest" description="Disordered" evidence="1">
    <location>
        <begin position="32"/>
        <end position="59"/>
    </location>
</feature>
<evidence type="ECO:0000256" key="1">
    <source>
        <dbReference type="SAM" id="MobiDB-lite"/>
    </source>
</evidence>
<protein>
    <recommendedName>
        <fullName evidence="5">DUF3106 domain-containing protein</fullName>
    </recommendedName>
</protein>
<dbReference type="STRING" id="682795.AciX8_4227"/>
<accession>G8NRR4</accession>
<name>G8NRR4_GRAMM</name>
<organism evidence="3 4">
    <name type="scientific">Granulicella mallensis (strain ATCC BAA-1857 / DSM 23137 / MP5ACTX8)</name>
    <dbReference type="NCBI Taxonomy" id="682795"/>
    <lineage>
        <taxon>Bacteria</taxon>
        <taxon>Pseudomonadati</taxon>
        <taxon>Acidobacteriota</taxon>
        <taxon>Terriglobia</taxon>
        <taxon>Terriglobales</taxon>
        <taxon>Acidobacteriaceae</taxon>
        <taxon>Granulicella</taxon>
    </lineage>
</organism>
<dbReference type="InterPro" id="IPR021455">
    <property type="entry name" value="DUF3106"/>
</dbReference>
<gene>
    <name evidence="3" type="ordered locus">AciX8_4227</name>
</gene>
<reference evidence="3 4" key="1">
    <citation type="submission" date="2011-11" db="EMBL/GenBank/DDBJ databases">
        <title>Complete sequence of Granulicella mallensis MP5ACTX8.</title>
        <authorList>
            <consortium name="US DOE Joint Genome Institute"/>
            <person name="Lucas S."/>
            <person name="Copeland A."/>
            <person name="Lapidus A."/>
            <person name="Cheng J.-F."/>
            <person name="Goodwin L."/>
            <person name="Pitluck S."/>
            <person name="Peters L."/>
            <person name="Lu M."/>
            <person name="Detter J.C."/>
            <person name="Han C."/>
            <person name="Tapia R."/>
            <person name="Land M."/>
            <person name="Hauser L."/>
            <person name="Kyrpides N."/>
            <person name="Ivanova N."/>
            <person name="Mikhailova N."/>
            <person name="Pagani I."/>
            <person name="Rawat S."/>
            <person name="Mannisto M."/>
            <person name="Haggblom M."/>
            <person name="Woyke T."/>
        </authorList>
    </citation>
    <scope>NUCLEOTIDE SEQUENCE [LARGE SCALE GENOMIC DNA]</scope>
    <source>
        <strain evidence="4">ATCC BAA-1857 / DSM 23137 / MP5ACTX8</strain>
    </source>
</reference>
<dbReference type="EMBL" id="CP003130">
    <property type="protein sequence ID" value="AEU38505.1"/>
    <property type="molecule type" value="Genomic_DNA"/>
</dbReference>
<keyword evidence="2" id="KW-0732">Signal</keyword>
<feature type="signal peptide" evidence="2">
    <location>
        <begin position="1"/>
        <end position="33"/>
    </location>
</feature>
<evidence type="ECO:0000313" key="4">
    <source>
        <dbReference type="Proteomes" id="UP000007113"/>
    </source>
</evidence>
<evidence type="ECO:0000256" key="2">
    <source>
        <dbReference type="SAM" id="SignalP"/>
    </source>
</evidence>
<dbReference type="OrthoDB" id="122851at2"/>
<evidence type="ECO:0000313" key="3">
    <source>
        <dbReference type="EMBL" id="AEU38505.1"/>
    </source>
</evidence>
<dbReference type="Proteomes" id="UP000007113">
    <property type="component" value="Chromosome"/>
</dbReference>
<dbReference type="KEGG" id="gma:AciX8_4227"/>
<keyword evidence="4" id="KW-1185">Reference proteome</keyword>
<dbReference type="Pfam" id="PF11304">
    <property type="entry name" value="DUF3106"/>
    <property type="match status" value="1"/>
</dbReference>
<proteinExistence type="predicted"/>
<dbReference type="AlphaFoldDB" id="G8NRR4"/>
<sequence precursor="true">MTSLLPTRAVATLAGFVLCLLVAISTPEQQATAAAPPQNNAAAPHSGSVPGEHRTNTIPTSNTIAAKNEHLLQWIDRHSNLTPEQQLQAFGQEHPGFRSLPPEKQQQLRTRLAELNAMPPAKRKHLLEWNETMARLNPAQRSQVNNAMKQLAALPQDQHLYVARTFRGLRELPPEQRKAVLSSDRFDHLNAAERATLNSLMAVESLLPPPYDPDQPGH</sequence>
<feature type="chain" id="PRO_5003512807" description="DUF3106 domain-containing protein" evidence="2">
    <location>
        <begin position="34"/>
        <end position="218"/>
    </location>
</feature>
<evidence type="ECO:0008006" key="5">
    <source>
        <dbReference type="Google" id="ProtNLM"/>
    </source>
</evidence>
<feature type="compositionally biased region" description="Low complexity" evidence="1">
    <location>
        <begin position="32"/>
        <end position="44"/>
    </location>
</feature>
<dbReference type="HOGENOM" id="CLU_108524_0_0_0"/>